<gene>
    <name evidence="1" type="ORF">EHR08_17135</name>
</gene>
<evidence type="ECO:0000313" key="1">
    <source>
        <dbReference type="EMBL" id="TGN11616.1"/>
    </source>
</evidence>
<dbReference type="AlphaFoldDB" id="A0A6H3NQT7"/>
<reference evidence="1" key="1">
    <citation type="journal article" date="2019" name="PLoS Negl. Trop. Dis.">
        <title>Revisiting the worldwide diversity of Leptospira species in the environment.</title>
        <authorList>
            <person name="Vincent A.T."/>
            <person name="Schiettekatte O."/>
            <person name="Bourhy P."/>
            <person name="Veyrier F.J."/>
            <person name="Picardeau M."/>
        </authorList>
    </citation>
    <scope>NUCLEOTIDE SEQUENCE [LARGE SCALE GENOMIC DNA]</scope>
    <source>
        <strain evidence="1">201601109</strain>
    </source>
</reference>
<organism evidence="1 2">
    <name type="scientific">Leptospira bandrabouensis</name>
    <dbReference type="NCBI Taxonomy" id="2484903"/>
    <lineage>
        <taxon>Bacteria</taxon>
        <taxon>Pseudomonadati</taxon>
        <taxon>Spirochaetota</taxon>
        <taxon>Spirochaetia</taxon>
        <taxon>Leptospirales</taxon>
        <taxon>Leptospiraceae</taxon>
        <taxon>Leptospira</taxon>
    </lineage>
</organism>
<sequence>MLKSFEIKLDSLPRELKFKRVLEEFDGDLLTQYQAEKGGTYIEKWCTRDKDSSTDRYLIVRTEPRAISEYLAERISMLDLLYASSDGYGFLIDRKDSNIECIYFIQLDRLPSEYLPLESAFHDKSLRPEWEMIPQDFLINNNAWDTNLFNKVERRYMEVLAFLFFTEKAKKMPAKIFQYIHDGGFSVMHSFNKLRIEVPSINRAKSVGVFANSPGLLTIDAPANIVQRLEKCYETLHDSQEEYDKVHAWSSYKPKDVDKLPASAYDDICNLALKLDVDVNALFEESIDPINEKDIEYSNDQILVAGKLIAAYYRRLLVLLNPDDGVEFISMKVRNPTL</sequence>
<dbReference type="RefSeq" id="WP_135781524.1">
    <property type="nucleotide sequence ID" value="NZ_RQHU01000022.1"/>
</dbReference>
<protein>
    <submittedName>
        <fullName evidence="1">Uncharacterized protein</fullName>
    </submittedName>
</protein>
<evidence type="ECO:0000313" key="2">
    <source>
        <dbReference type="Proteomes" id="UP000297649"/>
    </source>
</evidence>
<comment type="caution">
    <text evidence="1">The sequence shown here is derived from an EMBL/GenBank/DDBJ whole genome shotgun (WGS) entry which is preliminary data.</text>
</comment>
<proteinExistence type="predicted"/>
<name>A0A6H3NQT7_9LEPT</name>
<accession>A0A6H3NQT7</accession>
<keyword evidence="2" id="KW-1185">Reference proteome</keyword>
<dbReference type="Proteomes" id="UP000297649">
    <property type="component" value="Unassembled WGS sequence"/>
</dbReference>
<dbReference type="EMBL" id="RQHU01000022">
    <property type="protein sequence ID" value="TGN11616.1"/>
    <property type="molecule type" value="Genomic_DNA"/>
</dbReference>